<feature type="region of interest" description="Disordered" evidence="1">
    <location>
        <begin position="216"/>
        <end position="310"/>
    </location>
</feature>
<evidence type="ECO:0000256" key="1">
    <source>
        <dbReference type="SAM" id="MobiDB-lite"/>
    </source>
</evidence>
<protein>
    <submittedName>
        <fullName evidence="2">Uncharacterized protein</fullName>
    </submittedName>
</protein>
<dbReference type="Proteomes" id="UP000298327">
    <property type="component" value="Unassembled WGS sequence"/>
</dbReference>
<name>A0A4Y9Y0M5_9AGAM</name>
<feature type="compositionally biased region" description="Acidic residues" evidence="1">
    <location>
        <begin position="244"/>
        <end position="255"/>
    </location>
</feature>
<feature type="region of interest" description="Disordered" evidence="1">
    <location>
        <begin position="101"/>
        <end position="126"/>
    </location>
</feature>
<dbReference type="STRING" id="205917.A0A4Y9Y0M5"/>
<organism evidence="2 3">
    <name type="scientific">Dentipellis fragilis</name>
    <dbReference type="NCBI Taxonomy" id="205917"/>
    <lineage>
        <taxon>Eukaryota</taxon>
        <taxon>Fungi</taxon>
        <taxon>Dikarya</taxon>
        <taxon>Basidiomycota</taxon>
        <taxon>Agaricomycotina</taxon>
        <taxon>Agaricomycetes</taxon>
        <taxon>Russulales</taxon>
        <taxon>Hericiaceae</taxon>
        <taxon>Dentipellis</taxon>
    </lineage>
</organism>
<gene>
    <name evidence="2" type="ORF">EVG20_g9143</name>
</gene>
<feature type="compositionally biased region" description="Polar residues" evidence="1">
    <location>
        <begin position="298"/>
        <end position="310"/>
    </location>
</feature>
<accession>A0A4Y9Y0M5</accession>
<dbReference type="AlphaFoldDB" id="A0A4Y9Y0M5"/>
<keyword evidence="3" id="KW-1185">Reference proteome</keyword>
<feature type="compositionally biased region" description="Low complexity" evidence="1">
    <location>
        <begin position="114"/>
        <end position="126"/>
    </location>
</feature>
<evidence type="ECO:0000313" key="2">
    <source>
        <dbReference type="EMBL" id="TFY55915.1"/>
    </source>
</evidence>
<dbReference type="EMBL" id="SEOQ01000874">
    <property type="protein sequence ID" value="TFY55915.1"/>
    <property type="molecule type" value="Genomic_DNA"/>
</dbReference>
<feature type="compositionally biased region" description="Basic and acidic residues" evidence="1">
    <location>
        <begin position="270"/>
        <end position="280"/>
    </location>
</feature>
<sequence>MLLYNPTSLRQMGLYTLARHDRRGDDDIDAAANATSDCNQPCKLILSELAIQAGEALVFDLFVAGHRLVLFDRVDDEIKRKGYFTEKGSERGARRGVARLGNAWGRRRSRPSRRPALSSSSSSLSSPADDILLAAMLLPQTSTRESYYVRVQEGEPDERSRLIQPTVDEPLPQRHANPVDQDRMKERLGVIVRSKEGKMVNIHAPLPFNLHNKALRSHHAHARMPSPRPSFDTAQSSGSGQPESEQEHENDEEGHEQEQPRRSVLGVRLVRSDESCHFSGDEDEQPAEAAPSQPPPQIQSVGSISRSWGD</sequence>
<dbReference type="OrthoDB" id="3227079at2759"/>
<proteinExistence type="predicted"/>
<reference evidence="2 3" key="1">
    <citation type="submission" date="2019-02" db="EMBL/GenBank/DDBJ databases">
        <title>Genome sequencing of the rare red list fungi Dentipellis fragilis.</title>
        <authorList>
            <person name="Buettner E."/>
            <person name="Kellner H."/>
        </authorList>
    </citation>
    <scope>NUCLEOTIDE SEQUENCE [LARGE SCALE GENOMIC DNA]</scope>
    <source>
        <strain evidence="2 3">DSM 105465</strain>
    </source>
</reference>
<evidence type="ECO:0000313" key="3">
    <source>
        <dbReference type="Proteomes" id="UP000298327"/>
    </source>
</evidence>
<feature type="region of interest" description="Disordered" evidence="1">
    <location>
        <begin position="151"/>
        <end position="184"/>
    </location>
</feature>
<comment type="caution">
    <text evidence="2">The sequence shown here is derived from an EMBL/GenBank/DDBJ whole genome shotgun (WGS) entry which is preliminary data.</text>
</comment>